<evidence type="ECO:0000256" key="2">
    <source>
        <dbReference type="RuleBase" id="RU363072"/>
    </source>
</evidence>
<sequence>MAATTNLLRPRPLALLTAALIAGSAPAFAAPQAAGNQAELLKLLERMNERLEKLEKRNAELEKQAQAAPATKASPALEQRIKTLEEQNARITKGLDSDDISQYEPEITARLKAVEFQSLDMLKAARTVESLDGITAGISLTTMAQRPSGLPSGDSNGNSQLNYRGDVFVTLPLANIGDTESHIFAQFRLGQGQGLNGMSSYAKPNASAFRVQSGNPDDSVAVLGQAWYQATIPLPFGGYKPRSREKLEINFGKMDPFVFFDQNAAANDETRQFLNTVFVHNPLLDAGGDIGVDANGFSPGFRVSYYNETQKPETWRFSLGVFGAGANGSTYTRSFSSPMVIAQMETQRKFFGGLTGNYRAYYWRNGQAVSFAGIQESHSGLGVSADQRVGDAVTVFGRYGQQISGNVRFDKALTLGAELGGSYWDRGGDSLGLAFGLLRTSKEFSGESSFVDADGDGIPDYNFNANGAERVAEVYYRYRINKQFELSPDLQYLGRPGGDATAKAIKVLGMRAQLTF</sequence>
<protein>
    <submittedName>
        <fullName evidence="4">Carbohydrate-selective porin (OprB family)</fullName>
    </submittedName>
</protein>
<gene>
    <name evidence="4" type="ORF">EV678_2877</name>
</gene>
<keyword evidence="5" id="KW-1185">Reference proteome</keyword>
<dbReference type="InterPro" id="IPR038673">
    <property type="entry name" value="OprB_sf"/>
</dbReference>
<evidence type="ECO:0000313" key="4">
    <source>
        <dbReference type="EMBL" id="RZT75691.1"/>
    </source>
</evidence>
<feature type="signal peptide" evidence="2">
    <location>
        <begin position="1"/>
        <end position="29"/>
    </location>
</feature>
<keyword evidence="3" id="KW-0175">Coiled coil</keyword>
<dbReference type="Pfam" id="PF04966">
    <property type="entry name" value="OprB"/>
    <property type="match status" value="1"/>
</dbReference>
<accession>A0ABY0INL9</accession>
<feature type="chain" id="PRO_5045014309" evidence="2">
    <location>
        <begin position="30"/>
        <end position="516"/>
    </location>
</feature>
<name>A0ABY0INL9_9RHOO</name>
<proteinExistence type="inferred from homology"/>
<comment type="caution">
    <text evidence="4">The sequence shown here is derived from an EMBL/GenBank/DDBJ whole genome shotgun (WGS) entry which is preliminary data.</text>
</comment>
<evidence type="ECO:0000256" key="1">
    <source>
        <dbReference type="ARBA" id="ARBA00008769"/>
    </source>
</evidence>
<evidence type="ECO:0000256" key="3">
    <source>
        <dbReference type="SAM" id="Coils"/>
    </source>
</evidence>
<comment type="similarity">
    <text evidence="1 2">Belongs to the OprB family.</text>
</comment>
<keyword evidence="2" id="KW-0732">Signal</keyword>
<evidence type="ECO:0000313" key="5">
    <source>
        <dbReference type="Proteomes" id="UP000292136"/>
    </source>
</evidence>
<organism evidence="4 5">
    <name type="scientific">Azospira oryzae</name>
    <dbReference type="NCBI Taxonomy" id="146939"/>
    <lineage>
        <taxon>Bacteria</taxon>
        <taxon>Pseudomonadati</taxon>
        <taxon>Pseudomonadota</taxon>
        <taxon>Betaproteobacteria</taxon>
        <taxon>Rhodocyclales</taxon>
        <taxon>Rhodocyclaceae</taxon>
        <taxon>Azospira</taxon>
    </lineage>
</organism>
<dbReference type="InterPro" id="IPR007049">
    <property type="entry name" value="Carb-sel_porin_OprB"/>
</dbReference>
<reference evidence="4 5" key="1">
    <citation type="submission" date="2019-02" db="EMBL/GenBank/DDBJ databases">
        <title>Genomic Encyclopedia of Type Strains, Phase IV (KMG-IV): sequencing the most valuable type-strain genomes for metagenomic binning, comparative biology and taxonomic classification.</title>
        <authorList>
            <person name="Goeker M."/>
        </authorList>
    </citation>
    <scope>NUCLEOTIDE SEQUENCE [LARGE SCALE GENOMIC DNA]</scope>
    <source>
        <strain evidence="4 5">DSM 21223</strain>
    </source>
</reference>
<dbReference type="Proteomes" id="UP000292136">
    <property type="component" value="Unassembled WGS sequence"/>
</dbReference>
<dbReference type="EMBL" id="SHKM01000003">
    <property type="protein sequence ID" value="RZT75691.1"/>
    <property type="molecule type" value="Genomic_DNA"/>
</dbReference>
<dbReference type="RefSeq" id="WP_130460021.1">
    <property type="nucleotide sequence ID" value="NZ_SHKM01000003.1"/>
</dbReference>
<feature type="coiled-coil region" evidence="3">
    <location>
        <begin position="37"/>
        <end position="71"/>
    </location>
</feature>
<dbReference type="Gene3D" id="2.40.160.180">
    <property type="entry name" value="Carbohydrate-selective porin OprB"/>
    <property type="match status" value="1"/>
</dbReference>